<dbReference type="EMBL" id="JPOS01000016">
    <property type="protein sequence ID" value="KGE88861.1"/>
    <property type="molecule type" value="Genomic_DNA"/>
</dbReference>
<accession>A0A098S9R6</accession>
<dbReference type="AlphaFoldDB" id="A0A098S9R6"/>
<dbReference type="RefSeq" id="WP_044217813.1">
    <property type="nucleotide sequence ID" value="NZ_JBKAGJ010000001.1"/>
</dbReference>
<evidence type="ECO:0000313" key="1">
    <source>
        <dbReference type="EMBL" id="KGE88861.1"/>
    </source>
</evidence>
<dbReference type="Proteomes" id="UP000029736">
    <property type="component" value="Unassembled WGS sequence"/>
</dbReference>
<evidence type="ECO:0000313" key="2">
    <source>
        <dbReference type="Proteomes" id="UP000029736"/>
    </source>
</evidence>
<dbReference type="OrthoDB" id="1491962at2"/>
<keyword evidence="2" id="KW-1185">Reference proteome</keyword>
<reference evidence="1 2" key="1">
    <citation type="journal article" date="2014" name="Int. J. Syst. Evol. Microbiol.">
        <title>Phaeodactylibacter xiamenensis gen. nov., sp. nov., a member of the family Saprospiraceae isolated from the marine alga Phaeodactylum tricornutum.</title>
        <authorList>
            <person name="Chen Z.Jr."/>
            <person name="Lei X."/>
            <person name="Lai Q."/>
            <person name="Li Y."/>
            <person name="Zhang B."/>
            <person name="Zhang J."/>
            <person name="Zhang H."/>
            <person name="Yang L."/>
            <person name="Zheng W."/>
            <person name="Tian Y."/>
            <person name="Yu Z."/>
            <person name="Xu H.Jr."/>
            <person name="Zheng T."/>
        </authorList>
    </citation>
    <scope>NUCLEOTIDE SEQUENCE [LARGE SCALE GENOMIC DNA]</scope>
    <source>
        <strain evidence="1 2">KD52</strain>
    </source>
</reference>
<comment type="caution">
    <text evidence="1">The sequence shown here is derived from an EMBL/GenBank/DDBJ whole genome shotgun (WGS) entry which is preliminary data.</text>
</comment>
<protein>
    <submittedName>
        <fullName evidence="1">Uncharacterized protein</fullName>
    </submittedName>
</protein>
<organism evidence="1 2">
    <name type="scientific">Phaeodactylibacter xiamenensis</name>
    <dbReference type="NCBI Taxonomy" id="1524460"/>
    <lineage>
        <taxon>Bacteria</taxon>
        <taxon>Pseudomonadati</taxon>
        <taxon>Bacteroidota</taxon>
        <taxon>Saprospiria</taxon>
        <taxon>Saprospirales</taxon>
        <taxon>Haliscomenobacteraceae</taxon>
        <taxon>Phaeodactylibacter</taxon>
    </lineage>
</organism>
<sequence>MDKLWSYFKNLFQQAEESSPSQPLIHEMIERSAEEREDYQFWKETLVLRRLLNWLNEQYAIYRIRPDDIDEALDFLNTPSSKGFVVHFSQTGYSQRDVQHFFDFLKEQVLALKYRTQISDRRSYQRANWVETIERHYLKPGLSIRSNQEEDGRFVQHFGNIMIELEHRNDRVHNLRFRATTYNDSLFKAPAEFGELMQGVLS</sequence>
<proteinExistence type="predicted"/>
<gene>
    <name evidence="1" type="ORF">IX84_06995</name>
</gene>
<name>A0A098S9R6_9BACT</name>